<gene>
    <name evidence="7 10" type="primary">zwf</name>
    <name evidence="10" type="ORF">MOX91_01820</name>
</gene>
<evidence type="ECO:0000256" key="6">
    <source>
        <dbReference type="ARBA" id="ARBA00023277"/>
    </source>
</evidence>
<evidence type="ECO:0000256" key="4">
    <source>
        <dbReference type="ARBA" id="ARBA00022857"/>
    </source>
</evidence>
<dbReference type="PROSITE" id="PS00069">
    <property type="entry name" value="G6P_DEHYDROGENASE"/>
    <property type="match status" value="1"/>
</dbReference>
<dbReference type="EMBL" id="JALBUT010000002">
    <property type="protein sequence ID" value="MDX8414924.1"/>
    <property type="molecule type" value="Genomic_DNA"/>
</dbReference>
<comment type="pathway">
    <text evidence="1 7">Carbohydrate degradation; pentose phosphate pathway; D-ribulose 5-phosphate from D-glucose 6-phosphate (oxidative stage): step 1/3.</text>
</comment>
<dbReference type="InterPro" id="IPR022674">
    <property type="entry name" value="G6P_DH_NAD-bd"/>
</dbReference>
<reference evidence="10 11" key="1">
    <citation type="submission" date="2022-03" db="EMBL/GenBank/DDBJ databases">
        <title>Novel taxa within the pig intestine.</title>
        <authorList>
            <person name="Wylensek D."/>
            <person name="Bishof K."/>
            <person name="Afrizal A."/>
            <person name="Clavel T."/>
        </authorList>
    </citation>
    <scope>NUCLEOTIDE SEQUENCE [LARGE SCALE GENOMIC DNA]</scope>
    <source>
        <strain evidence="10 11">CLA-KB-P66</strain>
    </source>
</reference>
<keyword evidence="5 7" id="KW-0560">Oxidoreductase</keyword>
<feature type="binding site" evidence="7">
    <location>
        <position position="342"/>
    </location>
    <ligand>
        <name>substrate</name>
    </ligand>
</feature>
<keyword evidence="6 7" id="KW-0119">Carbohydrate metabolism</keyword>
<comment type="similarity">
    <text evidence="2 7">Belongs to the glucose-6-phosphate dehydrogenase family.</text>
</comment>
<keyword evidence="11" id="KW-1185">Reference proteome</keyword>
<dbReference type="SUPFAM" id="SSF55347">
    <property type="entry name" value="Glyceraldehyde-3-phosphate dehydrogenase-like, C-terminal domain"/>
    <property type="match status" value="1"/>
</dbReference>
<feature type="binding site" evidence="7">
    <location>
        <position position="189"/>
    </location>
    <ligand>
        <name>substrate</name>
    </ligand>
</feature>
<protein>
    <recommendedName>
        <fullName evidence="7">Glucose-6-phosphate 1-dehydrogenase</fullName>
        <shortName evidence="7">G6PD</shortName>
        <ecNumber evidence="7">1.1.1.49</ecNumber>
    </recommendedName>
</protein>
<evidence type="ECO:0000313" key="10">
    <source>
        <dbReference type="EMBL" id="MDX8414924.1"/>
    </source>
</evidence>
<evidence type="ECO:0000313" key="11">
    <source>
        <dbReference type="Proteomes" id="UP001275932"/>
    </source>
</evidence>
<comment type="catalytic activity">
    <reaction evidence="7">
        <text>D-glucose 6-phosphate + NADP(+) = 6-phospho-D-glucono-1,5-lactone + NADPH + H(+)</text>
        <dbReference type="Rhea" id="RHEA:15841"/>
        <dbReference type="ChEBI" id="CHEBI:15378"/>
        <dbReference type="ChEBI" id="CHEBI:57783"/>
        <dbReference type="ChEBI" id="CHEBI:57955"/>
        <dbReference type="ChEBI" id="CHEBI:58349"/>
        <dbReference type="ChEBI" id="CHEBI:61548"/>
        <dbReference type="EC" id="1.1.1.49"/>
    </reaction>
</comment>
<accession>A0ABU4WFD7</accession>
<feature type="domain" description="Glucose-6-phosphate dehydrogenase C-terminal" evidence="9">
    <location>
        <begin position="196"/>
        <end position="468"/>
    </location>
</feature>
<dbReference type="Gene3D" id="3.30.360.10">
    <property type="entry name" value="Dihydrodipicolinate Reductase, domain 2"/>
    <property type="match status" value="1"/>
</dbReference>
<dbReference type="NCBIfam" id="TIGR00871">
    <property type="entry name" value="zwf"/>
    <property type="match status" value="1"/>
</dbReference>
<dbReference type="PANTHER" id="PTHR23429:SF0">
    <property type="entry name" value="GLUCOSE-6-PHOSPHATE 1-DEHYDROGENASE"/>
    <property type="match status" value="1"/>
</dbReference>
<dbReference type="PANTHER" id="PTHR23429">
    <property type="entry name" value="GLUCOSE-6-PHOSPHATE 1-DEHYDROGENASE G6PD"/>
    <property type="match status" value="1"/>
</dbReference>
<name>A0ABU4WFD7_9BACT</name>
<dbReference type="InterPro" id="IPR036291">
    <property type="entry name" value="NAD(P)-bd_dom_sf"/>
</dbReference>
<comment type="function">
    <text evidence="7">Catalyzes the oxidation of glucose 6-phosphate to 6-phosphogluconolactone.</text>
</comment>
<dbReference type="InterPro" id="IPR022675">
    <property type="entry name" value="G6P_DH_C"/>
</dbReference>
<feature type="binding site" evidence="7">
    <location>
        <position position="185"/>
    </location>
    <ligand>
        <name>substrate</name>
    </ligand>
</feature>
<dbReference type="InterPro" id="IPR019796">
    <property type="entry name" value="G6P_DH_AS"/>
</dbReference>
<evidence type="ECO:0000256" key="5">
    <source>
        <dbReference type="ARBA" id="ARBA00023002"/>
    </source>
</evidence>
<dbReference type="Gene3D" id="3.40.50.720">
    <property type="entry name" value="NAD(P)-binding Rossmann-like Domain"/>
    <property type="match status" value="1"/>
</dbReference>
<feature type="binding site" evidence="7">
    <location>
        <position position="155"/>
    </location>
    <ligand>
        <name>NADP(+)</name>
        <dbReference type="ChEBI" id="CHEBI:58349"/>
    </ligand>
</feature>
<sequence length="487" mass="55873">MERPKNQILAIFGASGDLAKRKLMPSLYELFSRGMMPEKFAVLGVSRTNFDDESFRKYAGENIRSFLKDKEPDSEILDSFLSRVFYLCIDTLNEDSYFRLREKFVEIREKTEIPDNILFDLATPPDMYRIIPRALKKAGLNKSKEGGFRRIIVEKPFGFDLESSQDINSELLKIFEENEILRIDHYLGKETVQNILVLRFANGIFESLWNRNFIDSVEIRASETLGVENRGGYYDGAGALRDMVQSHLLQLMAFVAMEAPATFDSESIRDEIAKVLRSLKPLSDSDIKADVIRAQYLGYAREKGVSENSSTETYVAMKFFIENWRWGGVPFYIITGKAMPEKTSEIAIRFKAAPQKLFKGQCCGSSCNSLTIRIYPDESISLMFGLKVPGAGFEVRQVNMDFNYKSISPKRLPDAYERLLLDAMLGDNTLFARNDSQSYSWKFVEPILNFWRMEGRENLHVYEKGVFPPVFKELRDADVCKIEPTES</sequence>
<feature type="binding site" evidence="7">
    <location>
        <position position="47"/>
    </location>
    <ligand>
        <name>NADP(+)</name>
        <dbReference type="ChEBI" id="CHEBI:58349"/>
    </ligand>
</feature>
<dbReference type="EC" id="1.1.1.49" evidence="7"/>
<evidence type="ECO:0000259" key="8">
    <source>
        <dbReference type="Pfam" id="PF00479"/>
    </source>
</evidence>
<keyword evidence="4 7" id="KW-0521">NADP</keyword>
<dbReference type="PIRSF" id="PIRSF000110">
    <property type="entry name" value="G6PD"/>
    <property type="match status" value="1"/>
</dbReference>
<dbReference type="Proteomes" id="UP001275932">
    <property type="component" value="Unassembled WGS sequence"/>
</dbReference>
<dbReference type="PRINTS" id="PR00079">
    <property type="entry name" value="G6PDHDRGNASE"/>
</dbReference>
<comment type="caution">
    <text evidence="7">Lacks conserved residue(s) required for the propagation of feature annotation.</text>
</comment>
<feature type="binding site" evidence="7">
    <location>
        <position position="337"/>
    </location>
    <ligand>
        <name>substrate</name>
    </ligand>
</feature>
<evidence type="ECO:0000256" key="7">
    <source>
        <dbReference type="HAMAP-Rule" id="MF_00966"/>
    </source>
</evidence>
<organism evidence="10 11">
    <name type="scientific">Intestinicryptomonas porci</name>
    <dbReference type="NCBI Taxonomy" id="2926320"/>
    <lineage>
        <taxon>Bacteria</taxon>
        <taxon>Pseudomonadati</taxon>
        <taxon>Verrucomicrobiota</taxon>
        <taxon>Opitutia</taxon>
        <taxon>Opitutales</taxon>
        <taxon>Intestinicryptomonaceae</taxon>
        <taxon>Intestinicryptomonas</taxon>
    </lineage>
</organism>
<feature type="binding site" evidence="7">
    <location>
        <position position="223"/>
    </location>
    <ligand>
        <name>substrate</name>
    </ligand>
</feature>
<evidence type="ECO:0000259" key="9">
    <source>
        <dbReference type="Pfam" id="PF02781"/>
    </source>
</evidence>
<feature type="domain" description="Glucose-6-phosphate dehydrogenase NAD-binding" evidence="8">
    <location>
        <begin position="11"/>
        <end position="194"/>
    </location>
</feature>
<dbReference type="InterPro" id="IPR001282">
    <property type="entry name" value="G6P_DH"/>
</dbReference>
<feature type="binding site" evidence="7">
    <location>
        <begin position="13"/>
        <end position="20"/>
    </location>
    <ligand>
        <name>NADP(+)</name>
        <dbReference type="ChEBI" id="CHEBI:58349"/>
    </ligand>
</feature>
<dbReference type="Pfam" id="PF00479">
    <property type="entry name" value="G6PD_N"/>
    <property type="match status" value="1"/>
</dbReference>
<keyword evidence="3 7" id="KW-0313">Glucose metabolism</keyword>
<feature type="active site" description="Proton acceptor" evidence="7">
    <location>
        <position position="247"/>
    </location>
</feature>
<evidence type="ECO:0000256" key="2">
    <source>
        <dbReference type="ARBA" id="ARBA00009975"/>
    </source>
</evidence>
<dbReference type="SUPFAM" id="SSF51735">
    <property type="entry name" value="NAD(P)-binding Rossmann-fold domains"/>
    <property type="match status" value="1"/>
</dbReference>
<dbReference type="HAMAP" id="MF_00966">
    <property type="entry name" value="G6PD"/>
    <property type="match status" value="1"/>
</dbReference>
<feature type="binding site" evidence="7">
    <location>
        <position position="242"/>
    </location>
    <ligand>
        <name>substrate</name>
    </ligand>
</feature>
<dbReference type="Pfam" id="PF02781">
    <property type="entry name" value="G6PD_C"/>
    <property type="match status" value="1"/>
</dbReference>
<dbReference type="RefSeq" id="WP_370396371.1">
    <property type="nucleotide sequence ID" value="NZ_JALBUT010000002.1"/>
</dbReference>
<comment type="caution">
    <text evidence="10">The sequence shown here is derived from an EMBL/GenBank/DDBJ whole genome shotgun (WGS) entry which is preliminary data.</text>
</comment>
<proteinExistence type="inferred from homology"/>
<evidence type="ECO:0000256" key="3">
    <source>
        <dbReference type="ARBA" id="ARBA00022526"/>
    </source>
</evidence>
<evidence type="ECO:0000256" key="1">
    <source>
        <dbReference type="ARBA" id="ARBA00004937"/>
    </source>
</evidence>